<proteinExistence type="predicted"/>
<accession>A0A433QYP9</accession>
<evidence type="ECO:0000313" key="3">
    <source>
        <dbReference type="Proteomes" id="UP000274822"/>
    </source>
</evidence>
<organism evidence="2 3">
    <name type="scientific">Jimgerdemannia flammicorona</name>
    <dbReference type="NCBI Taxonomy" id="994334"/>
    <lineage>
        <taxon>Eukaryota</taxon>
        <taxon>Fungi</taxon>
        <taxon>Fungi incertae sedis</taxon>
        <taxon>Mucoromycota</taxon>
        <taxon>Mucoromycotina</taxon>
        <taxon>Endogonomycetes</taxon>
        <taxon>Endogonales</taxon>
        <taxon>Endogonaceae</taxon>
        <taxon>Jimgerdemannia</taxon>
    </lineage>
</organism>
<dbReference type="EMBL" id="RBNJ01000301">
    <property type="protein sequence ID" value="RUS34903.1"/>
    <property type="molecule type" value="Genomic_DNA"/>
</dbReference>
<evidence type="ECO:0000256" key="1">
    <source>
        <dbReference type="SAM" id="MobiDB-lite"/>
    </source>
</evidence>
<dbReference type="Proteomes" id="UP000274822">
    <property type="component" value="Unassembled WGS sequence"/>
</dbReference>
<reference evidence="2 3" key="1">
    <citation type="journal article" date="2018" name="New Phytol.">
        <title>Phylogenomics of Endogonaceae and evolution of mycorrhizas within Mucoromycota.</title>
        <authorList>
            <person name="Chang Y."/>
            <person name="Desiro A."/>
            <person name="Na H."/>
            <person name="Sandor L."/>
            <person name="Lipzen A."/>
            <person name="Clum A."/>
            <person name="Barry K."/>
            <person name="Grigoriev I.V."/>
            <person name="Martin F.M."/>
            <person name="Stajich J.E."/>
            <person name="Smith M.E."/>
            <person name="Bonito G."/>
            <person name="Spatafora J.W."/>
        </authorList>
    </citation>
    <scope>NUCLEOTIDE SEQUENCE [LARGE SCALE GENOMIC DNA]</scope>
    <source>
        <strain evidence="2 3">AD002</strain>
    </source>
</reference>
<name>A0A433QYP9_9FUNG</name>
<evidence type="ECO:0000313" key="2">
    <source>
        <dbReference type="EMBL" id="RUS34903.1"/>
    </source>
</evidence>
<gene>
    <name evidence="2" type="ORF">BC938DRAFT_477932</name>
</gene>
<dbReference type="AlphaFoldDB" id="A0A433QYP9"/>
<feature type="compositionally biased region" description="Basic and acidic residues" evidence="1">
    <location>
        <begin position="250"/>
        <end position="262"/>
    </location>
</feature>
<protein>
    <submittedName>
        <fullName evidence="2">Uncharacterized protein</fullName>
    </submittedName>
</protein>
<comment type="caution">
    <text evidence="2">The sequence shown here is derived from an EMBL/GenBank/DDBJ whole genome shotgun (WGS) entry which is preliminary data.</text>
</comment>
<feature type="region of interest" description="Disordered" evidence="1">
    <location>
        <begin position="250"/>
        <end position="271"/>
    </location>
</feature>
<sequence length="287" mass="32831">MANVFCKDEEGWFSSRSCFRRPPAATDGVRWTGKYMYYLLTFSMMVALAQRLPALSISSRSKRPLLSLVHFEHVATNLTGSRLLSMYWFFVGITNAIKLRTWILMGKDITQISLNTTLLSLSAALLLLDQLRTDHIDWTKTAKGPVAGASPVSILTVSWVSDLIKRAYKADLDFSDLWCEIISVLDRQHWVEFECELNLSGLFLRSLPDHMSTKTNYLRFEKEWNKELKKNKPSLILTLFRVERINQPNDKETNRNKYKPPEAVDIESSDLSNAATKSSQCLADIHC</sequence>
<keyword evidence="3" id="KW-1185">Reference proteome</keyword>